<keyword evidence="6" id="KW-1185">Reference proteome</keyword>
<evidence type="ECO:0000256" key="3">
    <source>
        <dbReference type="RuleBase" id="RU363019"/>
    </source>
</evidence>
<dbReference type="Proteomes" id="UP000663828">
    <property type="component" value="Unassembled WGS sequence"/>
</dbReference>
<dbReference type="PROSITE" id="PS50072">
    <property type="entry name" value="CSA_PPIASE_2"/>
    <property type="match status" value="1"/>
</dbReference>
<comment type="caution">
    <text evidence="5">The sequence shown here is derived from an EMBL/GenBank/DDBJ whole genome shotgun (WGS) entry which is preliminary data.</text>
</comment>
<dbReference type="InterPro" id="IPR002130">
    <property type="entry name" value="Cyclophilin-type_PPIase_dom"/>
</dbReference>
<dbReference type="Pfam" id="PF00160">
    <property type="entry name" value="Pro_isomerase"/>
    <property type="match status" value="1"/>
</dbReference>
<gene>
    <name evidence="5" type="ORF">XAT740_LOCUS62663</name>
</gene>
<keyword evidence="1 3" id="KW-0697">Rotamase</keyword>
<name>A0A816HP66_ADIRI</name>
<keyword evidence="2 3" id="KW-0413">Isomerase</keyword>
<sequence length="93" mass="10507">MTSRTRCFFDIKIADTNAGRIVFELYNDICPRTCENFRCLCTGEKGRSETSHKKLSYKGCVFHRIVKDFMIQAGDFIEGNGTGGESIYGSSFE</sequence>
<comment type="similarity">
    <text evidence="3">Belongs to the cyclophilin-type PPIase family.</text>
</comment>
<protein>
    <recommendedName>
        <fullName evidence="3">Peptidyl-prolyl cis-trans isomerase</fullName>
        <shortName evidence="3">PPIase</shortName>
        <ecNumber evidence="3">5.2.1.8</ecNumber>
    </recommendedName>
</protein>
<proteinExistence type="inferred from homology"/>
<dbReference type="PRINTS" id="PR00153">
    <property type="entry name" value="CSAPPISMRASE"/>
</dbReference>
<organism evidence="5 6">
    <name type="scientific">Adineta ricciae</name>
    <name type="common">Rotifer</name>
    <dbReference type="NCBI Taxonomy" id="249248"/>
    <lineage>
        <taxon>Eukaryota</taxon>
        <taxon>Metazoa</taxon>
        <taxon>Spiralia</taxon>
        <taxon>Gnathifera</taxon>
        <taxon>Rotifera</taxon>
        <taxon>Eurotatoria</taxon>
        <taxon>Bdelloidea</taxon>
        <taxon>Adinetida</taxon>
        <taxon>Adinetidae</taxon>
        <taxon>Adineta</taxon>
    </lineage>
</organism>
<evidence type="ECO:0000259" key="4">
    <source>
        <dbReference type="PROSITE" id="PS50072"/>
    </source>
</evidence>
<dbReference type="EC" id="5.2.1.8" evidence="3"/>
<feature type="non-terminal residue" evidence="5">
    <location>
        <position position="1"/>
    </location>
</feature>
<dbReference type="EMBL" id="CAJNOR010017986">
    <property type="protein sequence ID" value="CAF1688021.1"/>
    <property type="molecule type" value="Genomic_DNA"/>
</dbReference>
<dbReference type="PANTHER" id="PTHR11071:SF565">
    <property type="entry name" value="MOCA-CYP, ISOFORM A"/>
    <property type="match status" value="1"/>
</dbReference>
<feature type="domain" description="PPIase cyclophilin-type" evidence="4">
    <location>
        <begin position="8"/>
        <end position="93"/>
    </location>
</feature>
<comment type="catalytic activity">
    <reaction evidence="3">
        <text>[protein]-peptidylproline (omega=180) = [protein]-peptidylproline (omega=0)</text>
        <dbReference type="Rhea" id="RHEA:16237"/>
        <dbReference type="Rhea" id="RHEA-COMP:10747"/>
        <dbReference type="Rhea" id="RHEA-COMP:10748"/>
        <dbReference type="ChEBI" id="CHEBI:83833"/>
        <dbReference type="ChEBI" id="CHEBI:83834"/>
        <dbReference type="EC" id="5.2.1.8"/>
    </reaction>
</comment>
<evidence type="ECO:0000256" key="1">
    <source>
        <dbReference type="ARBA" id="ARBA00023110"/>
    </source>
</evidence>
<accession>A0A816HP66</accession>
<dbReference type="SUPFAM" id="SSF50891">
    <property type="entry name" value="Cyclophilin-like"/>
    <property type="match status" value="1"/>
</dbReference>
<dbReference type="Gene3D" id="2.40.100.10">
    <property type="entry name" value="Cyclophilin-like"/>
    <property type="match status" value="1"/>
</dbReference>
<evidence type="ECO:0000313" key="6">
    <source>
        <dbReference type="Proteomes" id="UP000663828"/>
    </source>
</evidence>
<reference evidence="5" key="1">
    <citation type="submission" date="2021-02" db="EMBL/GenBank/DDBJ databases">
        <authorList>
            <person name="Nowell W R."/>
        </authorList>
    </citation>
    <scope>NUCLEOTIDE SEQUENCE</scope>
</reference>
<comment type="function">
    <text evidence="3">PPIases accelerate the folding of proteins. It catalyzes the cis-trans isomerization of proline imidic peptide bonds in oligopeptides.</text>
</comment>
<dbReference type="GO" id="GO:0005739">
    <property type="term" value="C:mitochondrion"/>
    <property type="evidence" value="ECO:0007669"/>
    <property type="project" value="TreeGrafter"/>
</dbReference>
<evidence type="ECO:0000256" key="2">
    <source>
        <dbReference type="ARBA" id="ARBA00023235"/>
    </source>
</evidence>
<dbReference type="GO" id="GO:0006457">
    <property type="term" value="P:protein folding"/>
    <property type="evidence" value="ECO:0007669"/>
    <property type="project" value="InterPro"/>
</dbReference>
<dbReference type="AlphaFoldDB" id="A0A816HP66"/>
<dbReference type="PANTHER" id="PTHR11071">
    <property type="entry name" value="PEPTIDYL-PROLYL CIS-TRANS ISOMERASE"/>
    <property type="match status" value="1"/>
</dbReference>
<dbReference type="PROSITE" id="PS00170">
    <property type="entry name" value="CSA_PPIASE_1"/>
    <property type="match status" value="1"/>
</dbReference>
<dbReference type="GO" id="GO:0016018">
    <property type="term" value="F:cyclosporin A binding"/>
    <property type="evidence" value="ECO:0007669"/>
    <property type="project" value="TreeGrafter"/>
</dbReference>
<dbReference type="InterPro" id="IPR029000">
    <property type="entry name" value="Cyclophilin-like_dom_sf"/>
</dbReference>
<dbReference type="InterPro" id="IPR020892">
    <property type="entry name" value="Cyclophilin-type_PPIase_CS"/>
</dbReference>
<dbReference type="GO" id="GO:0003755">
    <property type="term" value="F:peptidyl-prolyl cis-trans isomerase activity"/>
    <property type="evidence" value="ECO:0007669"/>
    <property type="project" value="UniProtKB-UniRule"/>
</dbReference>
<evidence type="ECO:0000313" key="5">
    <source>
        <dbReference type="EMBL" id="CAF1688021.1"/>
    </source>
</evidence>